<name>A0A4R3VKH8_9SPHI</name>
<dbReference type="AlphaFoldDB" id="A0A4R3VKH8"/>
<dbReference type="RefSeq" id="WP_132779306.1">
    <property type="nucleotide sequence ID" value="NZ_SMBZ01000084.1"/>
</dbReference>
<sequence length="298" mass="33315">MQYNTLGNSSIKISSVGIGCMSMSPSTNMDYVALINQAVDNGINYFDTADLYDFGENERLLGKAVKGIRQQLVIATKVGNEWNKDRSGWKWNVSKDYINKAIDDSLTRLGTDYIDLYQIHGGTKEDNLDEVVDTLEKLKQSGKIKEYGISSIRPNVFLPFAAQSNMVSNMMQFSLLDTRPEAYVGELREQGISILVRGAFAQGLLLNKPAKDYLQHSPVQVEKIANWVSVVAKQEGISKETVALAYLLQRQQVTAAVIGIRTAEHLENLLQATQELTSFNMGNYYLPMQALSYQDHIN</sequence>
<dbReference type="InterPro" id="IPR053135">
    <property type="entry name" value="AKR2_Oxidoreductase"/>
</dbReference>
<dbReference type="SUPFAM" id="SSF51430">
    <property type="entry name" value="NAD(P)-linked oxidoreductase"/>
    <property type="match status" value="1"/>
</dbReference>
<dbReference type="PRINTS" id="PR00069">
    <property type="entry name" value="ALDKETRDTASE"/>
</dbReference>
<dbReference type="PANTHER" id="PTHR43312">
    <property type="entry name" value="D-THREO-ALDOSE 1-DEHYDROGENASE"/>
    <property type="match status" value="1"/>
</dbReference>
<dbReference type="PANTHER" id="PTHR43312:SF1">
    <property type="entry name" value="NADP-DEPENDENT OXIDOREDUCTASE DOMAIN-CONTAINING PROTEIN"/>
    <property type="match status" value="1"/>
</dbReference>
<dbReference type="Proteomes" id="UP000295197">
    <property type="component" value="Unassembled WGS sequence"/>
</dbReference>
<dbReference type="InterPro" id="IPR020471">
    <property type="entry name" value="AKR"/>
</dbReference>
<dbReference type="Pfam" id="PF00248">
    <property type="entry name" value="Aldo_ket_red"/>
    <property type="match status" value="1"/>
</dbReference>
<dbReference type="InterPro" id="IPR023210">
    <property type="entry name" value="NADP_OxRdtase_dom"/>
</dbReference>
<gene>
    <name evidence="2" type="ORF">EDC17_10847</name>
</gene>
<evidence type="ECO:0000259" key="1">
    <source>
        <dbReference type="Pfam" id="PF00248"/>
    </source>
</evidence>
<keyword evidence="3" id="KW-1185">Reference proteome</keyword>
<organism evidence="2 3">
    <name type="scientific">Sphingobacterium alimentarium</name>
    <dbReference type="NCBI Taxonomy" id="797292"/>
    <lineage>
        <taxon>Bacteria</taxon>
        <taxon>Pseudomonadati</taxon>
        <taxon>Bacteroidota</taxon>
        <taxon>Sphingobacteriia</taxon>
        <taxon>Sphingobacteriales</taxon>
        <taxon>Sphingobacteriaceae</taxon>
        <taxon>Sphingobacterium</taxon>
    </lineage>
</organism>
<dbReference type="Gene3D" id="3.20.20.100">
    <property type="entry name" value="NADP-dependent oxidoreductase domain"/>
    <property type="match status" value="1"/>
</dbReference>
<feature type="domain" description="NADP-dependent oxidoreductase" evidence="1">
    <location>
        <begin position="16"/>
        <end position="273"/>
    </location>
</feature>
<dbReference type="EMBL" id="SMBZ01000084">
    <property type="protein sequence ID" value="TCV04992.1"/>
    <property type="molecule type" value="Genomic_DNA"/>
</dbReference>
<dbReference type="OrthoDB" id="9773828at2"/>
<evidence type="ECO:0000313" key="3">
    <source>
        <dbReference type="Proteomes" id="UP000295197"/>
    </source>
</evidence>
<evidence type="ECO:0000313" key="2">
    <source>
        <dbReference type="EMBL" id="TCV04992.1"/>
    </source>
</evidence>
<dbReference type="InterPro" id="IPR036812">
    <property type="entry name" value="NAD(P)_OxRdtase_dom_sf"/>
</dbReference>
<protein>
    <submittedName>
        <fullName evidence="2">Aryl-alcohol dehydrogenase-like predicted oxidoreductase</fullName>
    </submittedName>
</protein>
<dbReference type="GO" id="GO:0016491">
    <property type="term" value="F:oxidoreductase activity"/>
    <property type="evidence" value="ECO:0007669"/>
    <property type="project" value="InterPro"/>
</dbReference>
<accession>A0A4R3VKH8</accession>
<reference evidence="2 3" key="1">
    <citation type="submission" date="2019-03" db="EMBL/GenBank/DDBJ databases">
        <title>Genomic Encyclopedia of Type Strains, Phase IV (KMG-IV): sequencing the most valuable type-strain genomes for metagenomic binning, comparative biology and taxonomic classification.</title>
        <authorList>
            <person name="Goeker M."/>
        </authorList>
    </citation>
    <scope>NUCLEOTIDE SEQUENCE [LARGE SCALE GENOMIC DNA]</scope>
    <source>
        <strain evidence="2 3">DSM 22362</strain>
    </source>
</reference>
<comment type="caution">
    <text evidence="2">The sequence shown here is derived from an EMBL/GenBank/DDBJ whole genome shotgun (WGS) entry which is preliminary data.</text>
</comment>
<dbReference type="CDD" id="cd19086">
    <property type="entry name" value="AKR_AKR11C1"/>
    <property type="match status" value="1"/>
</dbReference>
<proteinExistence type="predicted"/>